<accession>A0ABP0UEA9</accession>
<protein>
    <recommendedName>
        <fullName evidence="3">LOB domain-containing protein</fullName>
    </recommendedName>
</protein>
<evidence type="ECO:0000256" key="1">
    <source>
        <dbReference type="ARBA" id="ARBA00005474"/>
    </source>
</evidence>
<sequence length="353" mass="38578">MCSTCPLTCIGKEGRKEGRGGFWGVREGGPPAGWVGGWVGIGAPCGACKFLRRKCVRGCVFAPYFGAEQGAAKFAAVHKIFGASNVAKLLLHIPLPRRFDAVITISYEAQARLSDPVYGCVATIFALQQQVSSLQAELAMVQAANRQAAAAAAALVQQHHHQHLQQQLLIQQTTGAAGVMQLQEAAHQPTHEIIMSPAHLPNISSMSGSSTRAGQGNTIMYANRSSIKEENINMQQQQQQQAHQVQQQQYVTEMAAGISNPSSSSHGQLRSLMNTDQSNFHKFHIPPRHRDPRDHQQLQQHDPAATQLHEHHHHHRHQITSDHQGRSVGAAAPGADHQLMMNHETFASLLPRK</sequence>
<keyword evidence="5" id="KW-1185">Reference proteome</keyword>
<evidence type="ECO:0000259" key="3">
    <source>
        <dbReference type="PROSITE" id="PS50891"/>
    </source>
</evidence>
<name>A0ABP0UEA9_9BRYO</name>
<comment type="similarity">
    <text evidence="1">Belongs to the LOB domain-containing protein family.</text>
</comment>
<proteinExistence type="inferred from homology"/>
<gene>
    <name evidence="4" type="ORF">CSSPTR1EN2_LOCUS14779</name>
</gene>
<dbReference type="InterPro" id="IPR004883">
    <property type="entry name" value="LOB"/>
</dbReference>
<reference evidence="4" key="1">
    <citation type="submission" date="2024-02" db="EMBL/GenBank/DDBJ databases">
        <authorList>
            <consortium name="ELIXIR-Norway"/>
            <consortium name="Elixir Norway"/>
        </authorList>
    </citation>
    <scope>NUCLEOTIDE SEQUENCE</scope>
</reference>
<organism evidence="4 5">
    <name type="scientific">Sphagnum troendelagicum</name>
    <dbReference type="NCBI Taxonomy" id="128251"/>
    <lineage>
        <taxon>Eukaryota</taxon>
        <taxon>Viridiplantae</taxon>
        <taxon>Streptophyta</taxon>
        <taxon>Embryophyta</taxon>
        <taxon>Bryophyta</taxon>
        <taxon>Sphagnophytina</taxon>
        <taxon>Sphagnopsida</taxon>
        <taxon>Sphagnales</taxon>
        <taxon>Sphagnaceae</taxon>
        <taxon>Sphagnum</taxon>
    </lineage>
</organism>
<feature type="region of interest" description="Disordered" evidence="2">
    <location>
        <begin position="287"/>
        <end position="340"/>
    </location>
</feature>
<dbReference type="PROSITE" id="PS50891">
    <property type="entry name" value="LOB"/>
    <property type="match status" value="1"/>
</dbReference>
<feature type="domain" description="LOB" evidence="3">
    <location>
        <begin position="43"/>
        <end position="145"/>
    </location>
</feature>
<dbReference type="PANTHER" id="PTHR31529">
    <property type="entry name" value="LOB DOMAIN CONTAINING PROTEIN"/>
    <property type="match status" value="1"/>
</dbReference>
<dbReference type="PANTHER" id="PTHR31529:SF4">
    <property type="entry name" value="LOB DOMAIN-CONTAINING PROTEIN 30"/>
    <property type="match status" value="1"/>
</dbReference>
<evidence type="ECO:0000313" key="5">
    <source>
        <dbReference type="Proteomes" id="UP001497512"/>
    </source>
</evidence>
<evidence type="ECO:0000313" key="4">
    <source>
        <dbReference type="EMBL" id="CAK9219710.1"/>
    </source>
</evidence>
<dbReference type="Proteomes" id="UP001497512">
    <property type="component" value="Chromosome 3"/>
</dbReference>
<dbReference type="EMBL" id="OZ019895">
    <property type="protein sequence ID" value="CAK9219710.1"/>
    <property type="molecule type" value="Genomic_DNA"/>
</dbReference>
<dbReference type="Pfam" id="PF03195">
    <property type="entry name" value="LOB"/>
    <property type="match status" value="1"/>
</dbReference>
<evidence type="ECO:0000256" key="2">
    <source>
        <dbReference type="SAM" id="MobiDB-lite"/>
    </source>
</evidence>